<accession>A0ABY7NSP3</accession>
<sequence>MPRVTPTGLAEAAYGARGGKMAIGRDGIPVPGDRVAFRLTVDGPLLTRIGSAAISLYARKHVCDDDVAAARRALLADMIERYPVDEMRVLEKWGEAWSRDAVYITLPAKPNLRFELPEPVLVPRSRSCTYAPDGERNNLPLPVSTAHFFHSVNHVEEARKAVKNRLHGWVAAFKGNAKRAPRWGEIADAWPVIADWLADQRRAS</sequence>
<evidence type="ECO:0000313" key="1">
    <source>
        <dbReference type="EMBL" id="WBO23975.1"/>
    </source>
</evidence>
<dbReference type="Proteomes" id="UP001210865">
    <property type="component" value="Chromosome"/>
</dbReference>
<proteinExistence type="predicted"/>
<protein>
    <submittedName>
        <fullName evidence="1">Uncharacterized protein</fullName>
    </submittedName>
</protein>
<dbReference type="EMBL" id="CP115174">
    <property type="protein sequence ID" value="WBO23975.1"/>
    <property type="molecule type" value="Genomic_DNA"/>
</dbReference>
<dbReference type="RefSeq" id="WP_270078604.1">
    <property type="nucleotide sequence ID" value="NZ_CP115174.1"/>
</dbReference>
<name>A0ABY7NSP3_9SPHN</name>
<organism evidence="1 2">
    <name type="scientific">Sphingomonas abietis</name>
    <dbReference type="NCBI Taxonomy" id="3012344"/>
    <lineage>
        <taxon>Bacteria</taxon>
        <taxon>Pseudomonadati</taxon>
        <taxon>Pseudomonadota</taxon>
        <taxon>Alphaproteobacteria</taxon>
        <taxon>Sphingomonadales</taxon>
        <taxon>Sphingomonadaceae</taxon>
        <taxon>Sphingomonas</taxon>
    </lineage>
</organism>
<keyword evidence="2" id="KW-1185">Reference proteome</keyword>
<gene>
    <name evidence="1" type="ORF">PBT88_07650</name>
</gene>
<evidence type="ECO:0000313" key="2">
    <source>
        <dbReference type="Proteomes" id="UP001210865"/>
    </source>
</evidence>
<reference evidence="1 2" key="1">
    <citation type="submission" date="2022-12" db="EMBL/GenBank/DDBJ databases">
        <title>Sphingomonas abieness sp. nov., an endophytic bacterium isolated from Abies koreana.</title>
        <authorList>
            <person name="Jiang L."/>
            <person name="Lee J."/>
        </authorList>
    </citation>
    <scope>NUCLEOTIDE SEQUENCE [LARGE SCALE GENOMIC DNA]</scope>
    <source>
        <strain evidence="2">PAMB 00755</strain>
    </source>
</reference>